<evidence type="ECO:0000313" key="2">
    <source>
        <dbReference type="Proteomes" id="UP000257884"/>
    </source>
</evidence>
<protein>
    <submittedName>
        <fullName evidence="1">Uncharacterized protein</fullName>
    </submittedName>
</protein>
<keyword evidence="2" id="KW-1185">Reference proteome</keyword>
<accession>A0A2Z3DMV2</accession>
<organism evidence="1 2">
    <name type="scientific">Escherichia phage EP335</name>
    <dbReference type="NCBI Taxonomy" id="2070199"/>
    <lineage>
        <taxon>Viruses</taxon>
        <taxon>Duplodnaviria</taxon>
        <taxon>Heunggongvirae</taxon>
        <taxon>Uroviricota</taxon>
        <taxon>Caudoviricetes</taxon>
        <taxon>Mktvariviridae</taxon>
        <taxon>Gordonclarkvirinae</taxon>
        <taxon>Nieuwekanaalvirus</taxon>
        <taxon>Nieuwekanaalvirus EP335</taxon>
    </lineage>
</organism>
<dbReference type="GeneID" id="77949047"/>
<sequence>MSTIHIKVRHEEEKKLFVKDLSTADIFTLKEDDSSTIYLMMTVSGGYRRAVNLGTGKPRPVADNLEVGVKYAKAEIILTPM</sequence>
<dbReference type="Proteomes" id="UP000257884">
    <property type="component" value="Segment"/>
</dbReference>
<evidence type="ECO:0000313" key="1">
    <source>
        <dbReference type="EMBL" id="AVZ45175.1"/>
    </source>
</evidence>
<name>A0A2Z3DMV2_9CAUD</name>
<reference evidence="2" key="1">
    <citation type="submission" date="2018-01" db="EMBL/GenBank/DDBJ databases">
        <authorList>
            <person name="van Mierlo J.T."/>
            <person name="Hagens S."/>
            <person name="Witte S."/>
            <person name="Klamert S."/>
            <person name="van de Straat L."/>
        </authorList>
    </citation>
    <scope>NUCLEOTIDE SEQUENCE [LARGE SCALE GENOMIC DNA]</scope>
</reference>
<dbReference type="EMBL" id="MG748548">
    <property type="protein sequence ID" value="AVZ45175.1"/>
    <property type="molecule type" value="Genomic_DNA"/>
</dbReference>
<dbReference type="KEGG" id="vg:77949047"/>
<dbReference type="RefSeq" id="YP_010672760.1">
    <property type="nucleotide sequence ID" value="NC_070979.1"/>
</dbReference>
<proteinExistence type="predicted"/>